<keyword evidence="1" id="KW-1133">Transmembrane helix</keyword>
<dbReference type="Proteomes" id="UP000199152">
    <property type="component" value="Unassembled WGS sequence"/>
</dbReference>
<organism evidence="2 3">
    <name type="scientific">Geodermatophilus ruber</name>
    <dbReference type="NCBI Taxonomy" id="504800"/>
    <lineage>
        <taxon>Bacteria</taxon>
        <taxon>Bacillati</taxon>
        <taxon>Actinomycetota</taxon>
        <taxon>Actinomycetes</taxon>
        <taxon>Geodermatophilales</taxon>
        <taxon>Geodermatophilaceae</taxon>
        <taxon>Geodermatophilus</taxon>
    </lineage>
</organism>
<proteinExistence type="predicted"/>
<dbReference type="InParanoid" id="A0A1I4GTG2"/>
<keyword evidence="1" id="KW-0472">Membrane</keyword>
<dbReference type="AlphaFoldDB" id="A0A1I4GTG2"/>
<accession>A0A1I4GTG2</accession>
<dbReference type="RefSeq" id="WP_091326220.1">
    <property type="nucleotide sequence ID" value="NZ_FOSW01000009.1"/>
</dbReference>
<dbReference type="STRING" id="504800.SAMN04488085_109148"/>
<gene>
    <name evidence="2" type="ORF">SAMN04488085_109148</name>
</gene>
<dbReference type="EMBL" id="FOSW01000009">
    <property type="protein sequence ID" value="SFL32647.1"/>
    <property type="molecule type" value="Genomic_DNA"/>
</dbReference>
<reference evidence="3" key="1">
    <citation type="submission" date="2016-10" db="EMBL/GenBank/DDBJ databases">
        <authorList>
            <person name="Varghese N."/>
            <person name="Submissions S."/>
        </authorList>
    </citation>
    <scope>NUCLEOTIDE SEQUENCE [LARGE SCALE GENOMIC DNA]</scope>
    <source>
        <strain evidence="3">DSM 45317</strain>
    </source>
</reference>
<evidence type="ECO:0000256" key="1">
    <source>
        <dbReference type="SAM" id="Phobius"/>
    </source>
</evidence>
<protein>
    <submittedName>
        <fullName evidence="2">Uncharacterized protein</fullName>
    </submittedName>
</protein>
<feature type="transmembrane region" description="Helical" evidence="1">
    <location>
        <begin position="12"/>
        <end position="31"/>
    </location>
</feature>
<evidence type="ECO:0000313" key="3">
    <source>
        <dbReference type="Proteomes" id="UP000199152"/>
    </source>
</evidence>
<evidence type="ECO:0000313" key="2">
    <source>
        <dbReference type="EMBL" id="SFL32647.1"/>
    </source>
</evidence>
<keyword evidence="1" id="KW-0812">Transmembrane</keyword>
<dbReference type="OrthoDB" id="5197418at2"/>
<sequence length="71" mass="7459">MQERTPAGSPLAHTLANTALIVVVLGVLPLAWDAATVWKVLGPVVAVLFAGRAVAQVRRQVFSTSPRQVGV</sequence>
<name>A0A1I4GTG2_9ACTN</name>
<keyword evidence="3" id="KW-1185">Reference proteome</keyword>